<dbReference type="InterPro" id="IPR016047">
    <property type="entry name" value="M23ase_b-sheet_dom"/>
</dbReference>
<evidence type="ECO:0000313" key="1">
    <source>
        <dbReference type="EMBL" id="ANC79179.1"/>
    </source>
</evidence>
<dbReference type="CDD" id="cd00118">
    <property type="entry name" value="LysM"/>
    <property type="match status" value="1"/>
</dbReference>
<accession>A0A168WCU3</accession>
<organism evidence="1 2">
    <name type="scientific">Fictibacillus phosphorivorans</name>
    <dbReference type="NCBI Taxonomy" id="1221500"/>
    <lineage>
        <taxon>Bacteria</taxon>
        <taxon>Bacillati</taxon>
        <taxon>Bacillota</taxon>
        <taxon>Bacilli</taxon>
        <taxon>Bacillales</taxon>
        <taxon>Fictibacillaceae</taxon>
        <taxon>Fictibacillus</taxon>
    </lineage>
</organism>
<dbReference type="PROSITE" id="PS51782">
    <property type="entry name" value="LYSM"/>
    <property type="match status" value="1"/>
</dbReference>
<dbReference type="InterPro" id="IPR018392">
    <property type="entry name" value="LysM"/>
</dbReference>
<dbReference type="InterPro" id="IPR050570">
    <property type="entry name" value="Cell_wall_metabolism_enzyme"/>
</dbReference>
<dbReference type="SMART" id="SM01208">
    <property type="entry name" value="G5"/>
    <property type="match status" value="1"/>
</dbReference>
<keyword evidence="2" id="KW-1185">Reference proteome</keyword>
<dbReference type="Gene3D" id="2.20.230.10">
    <property type="entry name" value="Resuscitation-promoting factor rpfb"/>
    <property type="match status" value="1"/>
</dbReference>
<dbReference type="Pfam" id="PF01551">
    <property type="entry name" value="Peptidase_M23"/>
    <property type="match status" value="1"/>
</dbReference>
<dbReference type="InterPro" id="IPR011098">
    <property type="entry name" value="G5_dom"/>
</dbReference>
<dbReference type="SMART" id="SM00257">
    <property type="entry name" value="LysM"/>
    <property type="match status" value="1"/>
</dbReference>
<dbReference type="PANTHER" id="PTHR21666:SF289">
    <property type="entry name" value="L-ALA--D-GLU ENDOPEPTIDASE"/>
    <property type="match status" value="1"/>
</dbReference>
<dbReference type="KEGG" id="fpn:ABE65_021165"/>
<dbReference type="InterPro" id="IPR036779">
    <property type="entry name" value="LysM_dom_sf"/>
</dbReference>
<dbReference type="Gene3D" id="3.10.350.10">
    <property type="entry name" value="LysM domain"/>
    <property type="match status" value="1"/>
</dbReference>
<dbReference type="SUPFAM" id="SSF54106">
    <property type="entry name" value="LysM domain"/>
    <property type="match status" value="1"/>
</dbReference>
<dbReference type="STRING" id="1221500.ABE65_021165"/>
<reference evidence="1 2" key="1">
    <citation type="submission" date="2016-04" db="EMBL/GenBank/DDBJ databases">
        <title>Complete genome sequence of Fictibacillus phosphorivorans G25-29, a strain toxic to nematodes.</title>
        <authorList>
            <person name="Zheng Z."/>
        </authorList>
    </citation>
    <scope>NUCLEOTIDE SEQUENCE [LARGE SCALE GENOMIC DNA]</scope>
    <source>
        <strain evidence="1 2">G25-29</strain>
    </source>
</reference>
<dbReference type="OrthoDB" id="9805070at2"/>
<dbReference type="AlphaFoldDB" id="A0A168WCU3"/>
<dbReference type="Proteomes" id="UP000076623">
    <property type="component" value="Chromosome"/>
</dbReference>
<proteinExistence type="predicted"/>
<dbReference type="SUPFAM" id="SSF51261">
    <property type="entry name" value="Duplicated hybrid motif"/>
    <property type="match status" value="1"/>
</dbReference>
<dbReference type="RefSeq" id="WP_066399507.1">
    <property type="nucleotide sequence ID" value="NZ_CP015378.1"/>
</dbReference>
<dbReference type="CDD" id="cd12797">
    <property type="entry name" value="M23_peptidase"/>
    <property type="match status" value="1"/>
</dbReference>
<evidence type="ECO:0000313" key="2">
    <source>
        <dbReference type="Proteomes" id="UP000076623"/>
    </source>
</evidence>
<dbReference type="PANTHER" id="PTHR21666">
    <property type="entry name" value="PEPTIDASE-RELATED"/>
    <property type="match status" value="1"/>
</dbReference>
<protein>
    <submittedName>
        <fullName evidence="1">Uncharacterized protein</fullName>
    </submittedName>
</protein>
<dbReference type="InterPro" id="IPR011055">
    <property type="entry name" value="Dup_hybrid_motif"/>
</dbReference>
<name>A0A168WCU3_9BACL</name>
<dbReference type="GO" id="GO:0004222">
    <property type="term" value="F:metalloendopeptidase activity"/>
    <property type="evidence" value="ECO:0007669"/>
    <property type="project" value="TreeGrafter"/>
</dbReference>
<dbReference type="EMBL" id="CP015378">
    <property type="protein sequence ID" value="ANC79179.1"/>
    <property type="molecule type" value="Genomic_DNA"/>
</dbReference>
<dbReference type="Pfam" id="PF07501">
    <property type="entry name" value="G5"/>
    <property type="match status" value="1"/>
</dbReference>
<dbReference type="PROSITE" id="PS51109">
    <property type="entry name" value="G5"/>
    <property type="match status" value="1"/>
</dbReference>
<dbReference type="Gene3D" id="2.70.70.10">
    <property type="entry name" value="Glucose Permease (Domain IIA)"/>
    <property type="match status" value="1"/>
</dbReference>
<gene>
    <name evidence="1" type="ORF">ABE65_021165</name>
</gene>
<sequence length="486" mass="54135">MNSRKTTERFIKYIALPFVAVILIVSAFTLNPLNTSASSDDNQLIKTVYHVYVDGKKVGTVRDESVVDETVDQILQQAKGKKSNFAFAVRESIELKPEKMFRPEFDNEEVRENLKEQLTVEVEAYRLVVGGQTVAYVSSKKEAKDTLLKLKLEHLSKAELDDIEKKKAENEKLEVPDLKPGERKVVDIDFSEPVLIQKAQTSISELVTVDDAIASLKEGSLHKKEHMVQKGETVQSILEKYHLTMDQFFTLNPRLMLVPIVRTGQAVTVTEKKPFTEVLVYEATRVQNELPFQVEKQEDSTLEKGQVKTVQKGQVGIEDITYTTRKADNQVLQKEILEKKQVKAPVTEIQKIGTKVIPSKGTGTLSWPAVGGYISSHKGTRWGKQHKGMDIARPSERSILAADNGRVVSAGWDGDYGNKIIIDHNNGMRTIYAHLDSISVSAGAVVQKGSKIGVMGSTGQSTGVHLHFEVYENGVLKDPADYISKN</sequence>